<accession>X0XJG1</accession>
<name>X0XJG1_9ZZZZ</name>
<evidence type="ECO:0000313" key="5">
    <source>
        <dbReference type="EMBL" id="GAG25111.1"/>
    </source>
</evidence>
<dbReference type="InterPro" id="IPR036271">
    <property type="entry name" value="Tet_transcr_reg_TetR-rel_C_sf"/>
</dbReference>
<evidence type="ECO:0000256" key="2">
    <source>
        <dbReference type="ARBA" id="ARBA00023125"/>
    </source>
</evidence>
<evidence type="ECO:0000256" key="3">
    <source>
        <dbReference type="ARBA" id="ARBA00023163"/>
    </source>
</evidence>
<dbReference type="PRINTS" id="PR00455">
    <property type="entry name" value="HTHTETR"/>
</dbReference>
<dbReference type="PANTHER" id="PTHR47506">
    <property type="entry name" value="TRANSCRIPTIONAL REGULATORY PROTEIN"/>
    <property type="match status" value="1"/>
</dbReference>
<keyword evidence="3" id="KW-0804">Transcription</keyword>
<dbReference type="Pfam" id="PF00440">
    <property type="entry name" value="TetR_N"/>
    <property type="match status" value="1"/>
</dbReference>
<evidence type="ECO:0000256" key="1">
    <source>
        <dbReference type="ARBA" id="ARBA00023015"/>
    </source>
</evidence>
<dbReference type="GO" id="GO:0003677">
    <property type="term" value="F:DNA binding"/>
    <property type="evidence" value="ECO:0007669"/>
    <property type="project" value="UniProtKB-KW"/>
</dbReference>
<organism evidence="5">
    <name type="scientific">marine sediment metagenome</name>
    <dbReference type="NCBI Taxonomy" id="412755"/>
    <lineage>
        <taxon>unclassified sequences</taxon>
        <taxon>metagenomes</taxon>
        <taxon>ecological metagenomes</taxon>
    </lineage>
</organism>
<dbReference type="PROSITE" id="PS50977">
    <property type="entry name" value="HTH_TETR_2"/>
    <property type="match status" value="1"/>
</dbReference>
<dbReference type="InterPro" id="IPR001647">
    <property type="entry name" value="HTH_TetR"/>
</dbReference>
<reference evidence="5" key="1">
    <citation type="journal article" date="2014" name="Front. Microbiol.">
        <title>High frequency of phylogenetically diverse reductive dehalogenase-homologous genes in deep subseafloor sedimentary metagenomes.</title>
        <authorList>
            <person name="Kawai M."/>
            <person name="Futagami T."/>
            <person name="Toyoda A."/>
            <person name="Takaki Y."/>
            <person name="Nishi S."/>
            <person name="Hori S."/>
            <person name="Arai W."/>
            <person name="Tsubouchi T."/>
            <person name="Morono Y."/>
            <person name="Uchiyama I."/>
            <person name="Ito T."/>
            <person name="Fujiyama A."/>
            <person name="Inagaki F."/>
            <person name="Takami H."/>
        </authorList>
    </citation>
    <scope>NUCLEOTIDE SEQUENCE</scope>
    <source>
        <strain evidence="5">Expedition CK06-06</strain>
    </source>
</reference>
<sequence length="236" mass="26391">MHERNGGPATLLGEDDCMDAKPSRRVHQGSNTVLGVDTNVRGVVAYRPIGQMPRRQDPRKRLVQTALKLFASRGYYHTSIADILRESGCKRGVLYYYFSSKEELGYAAIDETLRLILEQGAASHLQIDEHPIDRLLWVVDSLPNVTKSEGPALSATDIAVRMASVHEGFRKRLSPKLDAMMKQAEENTRRGVAEGRIADSVDPVQLVHLVATICTGSQIGSLLWEREAIWNDARRW</sequence>
<comment type="caution">
    <text evidence="5">The sequence shown here is derived from an EMBL/GenBank/DDBJ whole genome shotgun (WGS) entry which is preliminary data.</text>
</comment>
<protein>
    <recommendedName>
        <fullName evidence="4">HTH tetR-type domain-containing protein</fullName>
    </recommendedName>
</protein>
<feature type="non-terminal residue" evidence="5">
    <location>
        <position position="236"/>
    </location>
</feature>
<dbReference type="EMBL" id="BARS01030722">
    <property type="protein sequence ID" value="GAG25111.1"/>
    <property type="molecule type" value="Genomic_DNA"/>
</dbReference>
<dbReference type="PANTHER" id="PTHR47506:SF3">
    <property type="entry name" value="HTH-TYPE TRANSCRIPTIONAL REGULATOR LMRA"/>
    <property type="match status" value="1"/>
</dbReference>
<dbReference type="SUPFAM" id="SSF48498">
    <property type="entry name" value="Tetracyclin repressor-like, C-terminal domain"/>
    <property type="match status" value="1"/>
</dbReference>
<dbReference type="AlphaFoldDB" id="X0XJG1"/>
<gene>
    <name evidence="5" type="ORF">S01H1_47891</name>
</gene>
<evidence type="ECO:0000259" key="4">
    <source>
        <dbReference type="PROSITE" id="PS50977"/>
    </source>
</evidence>
<feature type="domain" description="HTH tetR-type" evidence="4">
    <location>
        <begin position="56"/>
        <end position="116"/>
    </location>
</feature>
<dbReference type="InterPro" id="IPR009057">
    <property type="entry name" value="Homeodomain-like_sf"/>
</dbReference>
<keyword evidence="1" id="KW-0805">Transcription regulation</keyword>
<dbReference type="Gene3D" id="1.10.357.10">
    <property type="entry name" value="Tetracycline Repressor, domain 2"/>
    <property type="match status" value="1"/>
</dbReference>
<dbReference type="SUPFAM" id="SSF46689">
    <property type="entry name" value="Homeodomain-like"/>
    <property type="match status" value="1"/>
</dbReference>
<proteinExistence type="predicted"/>
<keyword evidence="2" id="KW-0238">DNA-binding</keyword>